<gene>
    <name evidence="1" type="ORF">BDN72DRAFT_845290</name>
</gene>
<organism evidence="1 2">
    <name type="scientific">Pluteus cervinus</name>
    <dbReference type="NCBI Taxonomy" id="181527"/>
    <lineage>
        <taxon>Eukaryota</taxon>
        <taxon>Fungi</taxon>
        <taxon>Dikarya</taxon>
        <taxon>Basidiomycota</taxon>
        <taxon>Agaricomycotina</taxon>
        <taxon>Agaricomycetes</taxon>
        <taxon>Agaricomycetidae</taxon>
        <taxon>Agaricales</taxon>
        <taxon>Pluteineae</taxon>
        <taxon>Pluteaceae</taxon>
        <taxon>Pluteus</taxon>
    </lineage>
</organism>
<name>A0ACD3AK78_9AGAR</name>
<sequence>MLGTEADCRSWGEPVAAKLREEERADTDKLVAWWHRVHIPVEIRPSTRSSADELDSTFSVEDNNLLGYMRQTFREQHDRQFMVGLLLCGTQLSIIHCDRSGVVSTKDPIDIHKNPKDFIRIIAGCVLSPPSQLGWDLSMKLWIPQLGQFMHSYSKYLLFSHFHQLEYRLSWVIIIADDRYVTIETLSARQSEVMVGRTSVIWAAVRLGDPPSERPKIYVIKQTWKPVSATPEWDFYDIGSDIKFVPSLESYDERTKTSQIRQGLSGIGPVLAKSGVRRYCLPSDGWNLQDSPAPKLWIEKKPKIPKIVDRVQTRVVMKSYGWPLSCFKSLKELLSVIKDIVLAHRLLYHRGTLHRDMSSSNMLISPVPADSNSVHGLLIDFEFALSTNTIRVPESRKWTSSLKVHENTDRHKLIRKFPGFPKSAIDVWTLYGSHFPFEIDRLGELRGFQEESEVSRPYLIQLSFSSWFVDIHARYPAL</sequence>
<dbReference type="EMBL" id="ML208430">
    <property type="protein sequence ID" value="TFK65614.1"/>
    <property type="molecule type" value="Genomic_DNA"/>
</dbReference>
<evidence type="ECO:0000313" key="2">
    <source>
        <dbReference type="Proteomes" id="UP000308600"/>
    </source>
</evidence>
<accession>A0ACD3AK78</accession>
<keyword evidence="2" id="KW-1185">Reference proteome</keyword>
<protein>
    <submittedName>
        <fullName evidence="1">Uncharacterized protein</fullName>
    </submittedName>
</protein>
<reference evidence="1 2" key="1">
    <citation type="journal article" date="2019" name="Nat. Ecol. Evol.">
        <title>Megaphylogeny resolves global patterns of mushroom evolution.</title>
        <authorList>
            <person name="Varga T."/>
            <person name="Krizsan K."/>
            <person name="Foldi C."/>
            <person name="Dima B."/>
            <person name="Sanchez-Garcia M."/>
            <person name="Sanchez-Ramirez S."/>
            <person name="Szollosi G.J."/>
            <person name="Szarkandi J.G."/>
            <person name="Papp V."/>
            <person name="Albert L."/>
            <person name="Andreopoulos W."/>
            <person name="Angelini C."/>
            <person name="Antonin V."/>
            <person name="Barry K.W."/>
            <person name="Bougher N.L."/>
            <person name="Buchanan P."/>
            <person name="Buyck B."/>
            <person name="Bense V."/>
            <person name="Catcheside P."/>
            <person name="Chovatia M."/>
            <person name="Cooper J."/>
            <person name="Damon W."/>
            <person name="Desjardin D."/>
            <person name="Finy P."/>
            <person name="Geml J."/>
            <person name="Haridas S."/>
            <person name="Hughes K."/>
            <person name="Justo A."/>
            <person name="Karasinski D."/>
            <person name="Kautmanova I."/>
            <person name="Kiss B."/>
            <person name="Kocsube S."/>
            <person name="Kotiranta H."/>
            <person name="LaButti K.M."/>
            <person name="Lechner B.E."/>
            <person name="Liimatainen K."/>
            <person name="Lipzen A."/>
            <person name="Lukacs Z."/>
            <person name="Mihaltcheva S."/>
            <person name="Morgado L.N."/>
            <person name="Niskanen T."/>
            <person name="Noordeloos M.E."/>
            <person name="Ohm R.A."/>
            <person name="Ortiz-Santana B."/>
            <person name="Ovrebo C."/>
            <person name="Racz N."/>
            <person name="Riley R."/>
            <person name="Savchenko A."/>
            <person name="Shiryaev A."/>
            <person name="Soop K."/>
            <person name="Spirin V."/>
            <person name="Szebenyi C."/>
            <person name="Tomsovsky M."/>
            <person name="Tulloss R.E."/>
            <person name="Uehling J."/>
            <person name="Grigoriev I.V."/>
            <person name="Vagvolgyi C."/>
            <person name="Papp T."/>
            <person name="Martin F.M."/>
            <person name="Miettinen O."/>
            <person name="Hibbett D.S."/>
            <person name="Nagy L.G."/>
        </authorList>
    </citation>
    <scope>NUCLEOTIDE SEQUENCE [LARGE SCALE GENOMIC DNA]</scope>
    <source>
        <strain evidence="1 2">NL-1719</strain>
    </source>
</reference>
<proteinExistence type="predicted"/>
<evidence type="ECO:0000313" key="1">
    <source>
        <dbReference type="EMBL" id="TFK65614.1"/>
    </source>
</evidence>
<dbReference type="Proteomes" id="UP000308600">
    <property type="component" value="Unassembled WGS sequence"/>
</dbReference>